<organism evidence="2 3">
    <name type="scientific">Pleurodeles waltl</name>
    <name type="common">Iberian ribbed newt</name>
    <dbReference type="NCBI Taxonomy" id="8319"/>
    <lineage>
        <taxon>Eukaryota</taxon>
        <taxon>Metazoa</taxon>
        <taxon>Chordata</taxon>
        <taxon>Craniata</taxon>
        <taxon>Vertebrata</taxon>
        <taxon>Euteleostomi</taxon>
        <taxon>Amphibia</taxon>
        <taxon>Batrachia</taxon>
        <taxon>Caudata</taxon>
        <taxon>Salamandroidea</taxon>
        <taxon>Salamandridae</taxon>
        <taxon>Pleurodelinae</taxon>
        <taxon>Pleurodeles</taxon>
    </lineage>
</organism>
<comment type="caution">
    <text evidence="2">The sequence shown here is derived from an EMBL/GenBank/DDBJ whole genome shotgun (WGS) entry which is preliminary data.</text>
</comment>
<protein>
    <submittedName>
        <fullName evidence="2">Uncharacterized protein</fullName>
    </submittedName>
</protein>
<dbReference type="Proteomes" id="UP001066276">
    <property type="component" value="Chromosome 12"/>
</dbReference>
<evidence type="ECO:0000313" key="2">
    <source>
        <dbReference type="EMBL" id="KAJ1083537.1"/>
    </source>
</evidence>
<sequence>MVSLLCTVSAVLLIALVAPRKRWWIGVLKYSGRYFVFRLSVGGYRRGVCFYRHGGRSVKVAVYVGSFRHGRNPICFSAGLFAAIRTLQAEVHQLKEKNAGLHTWLEDTEGSSSRNDICLVGIPEKEEGMEVGCLWKPDAELSTQFVIERAHRVPGTIPKLGSRLRPLLARILNFRDQDAILRMASMQHPLHIANHKIWISPDAQEVQVRHKSFGKVQGEFQRRNLQYTMIFQAGLKVIAEGLWLWFFDAPEEAWEWLEAGTRW</sequence>
<gene>
    <name evidence="2" type="ORF">NDU88_003695</name>
</gene>
<reference evidence="2" key="1">
    <citation type="journal article" date="2022" name="bioRxiv">
        <title>Sequencing and chromosome-scale assembly of the giantPleurodeles waltlgenome.</title>
        <authorList>
            <person name="Brown T."/>
            <person name="Elewa A."/>
            <person name="Iarovenko S."/>
            <person name="Subramanian E."/>
            <person name="Araus A.J."/>
            <person name="Petzold A."/>
            <person name="Susuki M."/>
            <person name="Suzuki K.-i.T."/>
            <person name="Hayashi T."/>
            <person name="Toyoda A."/>
            <person name="Oliveira C."/>
            <person name="Osipova E."/>
            <person name="Leigh N.D."/>
            <person name="Simon A."/>
            <person name="Yun M.H."/>
        </authorList>
    </citation>
    <scope>NUCLEOTIDE SEQUENCE</scope>
    <source>
        <strain evidence="2">20211129_DDA</strain>
        <tissue evidence="2">Liver</tissue>
    </source>
</reference>
<name>A0AAV7KZ72_PLEWA</name>
<keyword evidence="1" id="KW-0732">Signal</keyword>
<dbReference type="AlphaFoldDB" id="A0AAV7KZ72"/>
<proteinExistence type="predicted"/>
<keyword evidence="3" id="KW-1185">Reference proteome</keyword>
<evidence type="ECO:0000256" key="1">
    <source>
        <dbReference type="SAM" id="SignalP"/>
    </source>
</evidence>
<feature type="chain" id="PRO_5044000868" evidence="1">
    <location>
        <begin position="20"/>
        <end position="263"/>
    </location>
</feature>
<evidence type="ECO:0000313" key="3">
    <source>
        <dbReference type="Proteomes" id="UP001066276"/>
    </source>
</evidence>
<feature type="signal peptide" evidence="1">
    <location>
        <begin position="1"/>
        <end position="19"/>
    </location>
</feature>
<accession>A0AAV7KZ72</accession>
<dbReference type="Gene3D" id="3.30.70.1820">
    <property type="entry name" value="L1 transposable element, RRM domain"/>
    <property type="match status" value="1"/>
</dbReference>
<dbReference type="EMBL" id="JANPWB010000016">
    <property type="protein sequence ID" value="KAJ1083537.1"/>
    <property type="molecule type" value="Genomic_DNA"/>
</dbReference>